<dbReference type="RefSeq" id="WP_330171449.1">
    <property type="nucleotide sequence ID" value="NZ_CP137080.1"/>
</dbReference>
<keyword evidence="3" id="KW-1185">Reference proteome</keyword>
<dbReference type="Pfam" id="PF02515">
    <property type="entry name" value="CoA_transf_3"/>
    <property type="match status" value="1"/>
</dbReference>
<evidence type="ECO:0000313" key="3">
    <source>
        <dbReference type="Proteomes" id="UP001329313"/>
    </source>
</evidence>
<organism evidence="2 3">
    <name type="scientific">Microbacterium limosum</name>
    <dbReference type="NCBI Taxonomy" id="3079935"/>
    <lineage>
        <taxon>Bacteria</taxon>
        <taxon>Bacillati</taxon>
        <taxon>Actinomycetota</taxon>
        <taxon>Actinomycetes</taxon>
        <taxon>Micrococcales</taxon>
        <taxon>Microbacteriaceae</taxon>
        <taxon>Microbacterium</taxon>
    </lineage>
</organism>
<dbReference type="GO" id="GO:0016740">
    <property type="term" value="F:transferase activity"/>
    <property type="evidence" value="ECO:0007669"/>
    <property type="project" value="UniProtKB-KW"/>
</dbReference>
<sequence length="434" mass="46694">MPPHDQTASSPESLPPLPARTAVPELALRAVRHASLAMARLTDADAALPHPDPDRVAVAYASERHLRVHGERPDIWSALSGFFPTRSGWLRTHGNYAHHALALTRALLLPSDADQAQLAAALSRMSALAAERLIVRAGGVAARVREEVPVRDAALRESPLVATRRLGAHPRHPLPGPTPSAPLRGIRVLDLTRVIAGPIATRTLALSGADVLRIDPVTHPEAPWQHLDTGHGKRSALLDLREAAAASRLHELLGRADVVVYGYRPDSAARWGLDPRTLAARHPGIVVARLSAWGFERSARSRRGFDSIVQAASGIARVESGDGVRPGALPVQALDHSAGYLLAAGVMRALARRRDEGGSWLVQTSLRRMAAELLGMPRLPHRPRIAEPDPTPHLQDFVVAGTAVTTAAPAPRYPGGPTRFDPPRPWGQDEPRWA</sequence>
<accession>A0AAU0MKU3</accession>
<dbReference type="InterPro" id="IPR023606">
    <property type="entry name" value="CoA-Trfase_III_dom_1_sf"/>
</dbReference>
<dbReference type="PANTHER" id="PTHR48228:SF4">
    <property type="entry name" value="BLR3030 PROTEIN"/>
    <property type="match status" value="1"/>
</dbReference>
<dbReference type="Proteomes" id="UP001329313">
    <property type="component" value="Chromosome"/>
</dbReference>
<keyword evidence="2" id="KW-0808">Transferase</keyword>
<proteinExistence type="predicted"/>
<dbReference type="SUPFAM" id="SSF89796">
    <property type="entry name" value="CoA-transferase family III (CaiB/BaiF)"/>
    <property type="match status" value="2"/>
</dbReference>
<protein>
    <submittedName>
        <fullName evidence="2">CoA transferase</fullName>
    </submittedName>
</protein>
<dbReference type="InterPro" id="IPR050509">
    <property type="entry name" value="CoA-transferase_III"/>
</dbReference>
<feature type="region of interest" description="Disordered" evidence="1">
    <location>
        <begin position="406"/>
        <end position="434"/>
    </location>
</feature>
<gene>
    <name evidence="2" type="ORF">RYJ27_03920</name>
</gene>
<dbReference type="AlphaFoldDB" id="A0AAU0MKU3"/>
<name>A0AAU0MKU3_9MICO</name>
<dbReference type="Gene3D" id="3.40.50.10540">
    <property type="entry name" value="Crotonobetainyl-coa:carnitine coa-transferase, domain 1"/>
    <property type="match status" value="1"/>
</dbReference>
<dbReference type="KEGG" id="mliy:RYJ27_03920"/>
<dbReference type="EMBL" id="CP137080">
    <property type="protein sequence ID" value="WOQ70368.1"/>
    <property type="molecule type" value="Genomic_DNA"/>
</dbReference>
<evidence type="ECO:0000256" key="1">
    <source>
        <dbReference type="SAM" id="MobiDB-lite"/>
    </source>
</evidence>
<reference evidence="2 3" key="1">
    <citation type="submission" date="2023-10" db="EMBL/GenBank/DDBJ databases">
        <title>Y20.</title>
        <authorList>
            <person name="Zhang G."/>
            <person name="Ding Y."/>
        </authorList>
    </citation>
    <scope>NUCLEOTIDE SEQUENCE [LARGE SCALE GENOMIC DNA]</scope>
    <source>
        <strain evidence="2 3">Y20</strain>
    </source>
</reference>
<dbReference type="InterPro" id="IPR003673">
    <property type="entry name" value="CoA-Trfase_fam_III"/>
</dbReference>
<dbReference type="PANTHER" id="PTHR48228">
    <property type="entry name" value="SUCCINYL-COA--D-CITRAMALATE COA-TRANSFERASE"/>
    <property type="match status" value="1"/>
</dbReference>
<evidence type="ECO:0000313" key="2">
    <source>
        <dbReference type="EMBL" id="WOQ70368.1"/>
    </source>
</evidence>